<proteinExistence type="predicted"/>
<reference evidence="2" key="2">
    <citation type="submission" date="2016-02" db="EMBL/GenBank/DDBJ databases">
        <title>Genome sequencing of Aspergillus luchuensis NBRC 4314.</title>
        <authorList>
            <person name="Yamada O."/>
        </authorList>
    </citation>
    <scope>NUCLEOTIDE SEQUENCE [LARGE SCALE GENOMIC DNA]</scope>
    <source>
        <strain evidence="2">RIB 2604</strain>
    </source>
</reference>
<dbReference type="EMBL" id="BCWF01000006">
    <property type="protein sequence ID" value="GAT19867.1"/>
    <property type="molecule type" value="Genomic_DNA"/>
</dbReference>
<name>A0A146F0V7_ASPKA</name>
<evidence type="ECO:0000313" key="1">
    <source>
        <dbReference type="EMBL" id="GAT19867.1"/>
    </source>
</evidence>
<accession>A0A146F0V7</accession>
<organism evidence="1 2">
    <name type="scientific">Aspergillus kawachii</name>
    <name type="common">White koji mold</name>
    <name type="synonym">Aspergillus awamori var. kawachi</name>
    <dbReference type="NCBI Taxonomy" id="1069201"/>
    <lineage>
        <taxon>Eukaryota</taxon>
        <taxon>Fungi</taxon>
        <taxon>Dikarya</taxon>
        <taxon>Ascomycota</taxon>
        <taxon>Pezizomycotina</taxon>
        <taxon>Eurotiomycetes</taxon>
        <taxon>Eurotiomycetidae</taxon>
        <taxon>Eurotiales</taxon>
        <taxon>Aspergillaceae</taxon>
        <taxon>Aspergillus</taxon>
        <taxon>Aspergillus subgen. Circumdati</taxon>
    </lineage>
</organism>
<dbReference type="Proteomes" id="UP000075230">
    <property type="component" value="Unassembled WGS sequence"/>
</dbReference>
<dbReference type="AlphaFoldDB" id="A0A146F0V7"/>
<comment type="caution">
    <text evidence="1">The sequence shown here is derived from an EMBL/GenBank/DDBJ whole genome shotgun (WGS) entry which is preliminary data.</text>
</comment>
<evidence type="ECO:0000313" key="2">
    <source>
        <dbReference type="Proteomes" id="UP000075230"/>
    </source>
</evidence>
<gene>
    <name evidence="1" type="ORF">RIB2604_00604500</name>
</gene>
<protein>
    <submittedName>
        <fullName evidence="1">Polyketide synthase</fullName>
    </submittedName>
</protein>
<reference evidence="1 2" key="1">
    <citation type="journal article" date="2016" name="DNA Res.">
        <title>Genome sequence of Aspergillus luchuensis NBRC 4314.</title>
        <authorList>
            <person name="Yamada O."/>
            <person name="Machida M."/>
            <person name="Hosoyama A."/>
            <person name="Goto M."/>
            <person name="Takahashi T."/>
            <person name="Futagami T."/>
            <person name="Yamagata Y."/>
            <person name="Takeuchi M."/>
            <person name="Kobayashi T."/>
            <person name="Koike H."/>
            <person name="Abe K."/>
            <person name="Asai K."/>
            <person name="Arita M."/>
            <person name="Fujita N."/>
            <person name="Fukuda K."/>
            <person name="Higa K."/>
            <person name="Horikawa H."/>
            <person name="Ishikawa T."/>
            <person name="Jinno K."/>
            <person name="Kato Y."/>
            <person name="Kirimura K."/>
            <person name="Mizutani O."/>
            <person name="Nakasone K."/>
            <person name="Sano M."/>
            <person name="Shiraishi Y."/>
            <person name="Tsukahara M."/>
            <person name="Gomi K."/>
        </authorList>
    </citation>
    <scope>NUCLEOTIDE SEQUENCE [LARGE SCALE GENOMIC DNA]</scope>
    <source>
        <strain evidence="1 2">RIB 2604</strain>
    </source>
</reference>
<sequence length="65" mass="6949">MGRTLPTVSRVPGKLANSGCLGFRADIIFGKALMRLLRLFKTSNPSCPMLGSVLVNTHNCGADED</sequence>